<evidence type="ECO:0000313" key="14">
    <source>
        <dbReference type="Proteomes" id="UP000199344"/>
    </source>
</evidence>
<evidence type="ECO:0000256" key="2">
    <source>
        <dbReference type="ARBA" id="ARBA00008017"/>
    </source>
</evidence>
<comment type="similarity">
    <text evidence="2">Belongs to the MscS (TC 1.A.23) family.</text>
</comment>
<keyword evidence="6 8" id="KW-0472">Membrane</keyword>
<feature type="transmembrane region" description="Helical" evidence="8">
    <location>
        <begin position="465"/>
        <end position="490"/>
    </location>
</feature>
<name>A0A1G7HFJ8_9RHOB</name>
<dbReference type="InterPro" id="IPR049278">
    <property type="entry name" value="MS_channel_C"/>
</dbReference>
<evidence type="ECO:0000259" key="10">
    <source>
        <dbReference type="Pfam" id="PF00924"/>
    </source>
</evidence>
<comment type="subcellular location">
    <subcellularLocation>
        <location evidence="1">Cell membrane</location>
        <topology evidence="1">Multi-pass membrane protein</topology>
    </subcellularLocation>
</comment>
<dbReference type="Gene3D" id="2.30.30.60">
    <property type="match status" value="1"/>
</dbReference>
<dbReference type="GO" id="GO:0005886">
    <property type="term" value="C:plasma membrane"/>
    <property type="evidence" value="ECO:0007669"/>
    <property type="project" value="UniProtKB-SubCell"/>
</dbReference>
<evidence type="ECO:0000313" key="13">
    <source>
        <dbReference type="EMBL" id="SDE99083.1"/>
    </source>
</evidence>
<dbReference type="InterPro" id="IPR011066">
    <property type="entry name" value="MscS_channel_C_sf"/>
</dbReference>
<dbReference type="SUPFAM" id="SSF50182">
    <property type="entry name" value="Sm-like ribonucleoproteins"/>
    <property type="match status" value="1"/>
</dbReference>
<dbReference type="GO" id="GO:0008381">
    <property type="term" value="F:mechanosensitive monoatomic ion channel activity"/>
    <property type="evidence" value="ECO:0007669"/>
    <property type="project" value="UniProtKB-ARBA"/>
</dbReference>
<dbReference type="Gene3D" id="3.30.70.100">
    <property type="match status" value="1"/>
</dbReference>
<proteinExistence type="inferred from homology"/>
<evidence type="ECO:0000256" key="9">
    <source>
        <dbReference type="SAM" id="SignalP"/>
    </source>
</evidence>
<protein>
    <submittedName>
        <fullName evidence="13">Small-conductance mechanosensitive channel</fullName>
    </submittedName>
</protein>
<feature type="transmembrane region" description="Helical" evidence="8">
    <location>
        <begin position="427"/>
        <end position="444"/>
    </location>
</feature>
<feature type="transmembrane region" description="Helical" evidence="8">
    <location>
        <begin position="235"/>
        <end position="256"/>
    </location>
</feature>
<dbReference type="STRING" id="591205.SAMN05421538_1215"/>
<dbReference type="RefSeq" id="WP_090525699.1">
    <property type="nucleotide sequence ID" value="NZ_FNAH01000021.1"/>
</dbReference>
<feature type="domain" description="Mechanosensitive ion channel MscS C-terminal" evidence="12">
    <location>
        <begin position="675"/>
        <end position="757"/>
    </location>
</feature>
<feature type="transmembrane region" description="Helical" evidence="8">
    <location>
        <begin position="510"/>
        <end position="534"/>
    </location>
</feature>
<evidence type="ECO:0000256" key="8">
    <source>
        <dbReference type="SAM" id="Phobius"/>
    </source>
</evidence>
<dbReference type="InterPro" id="IPR006686">
    <property type="entry name" value="MscS_channel_CS"/>
</dbReference>
<keyword evidence="14" id="KW-1185">Reference proteome</keyword>
<dbReference type="InterPro" id="IPR052702">
    <property type="entry name" value="MscS-like_channel"/>
</dbReference>
<keyword evidence="9" id="KW-0732">Signal</keyword>
<dbReference type="AlphaFoldDB" id="A0A1G7HFJ8"/>
<dbReference type="Proteomes" id="UP000199344">
    <property type="component" value="Unassembled WGS sequence"/>
</dbReference>
<dbReference type="InterPro" id="IPR023408">
    <property type="entry name" value="MscS_beta-dom_sf"/>
</dbReference>
<keyword evidence="3" id="KW-1003">Cell membrane</keyword>
<feature type="compositionally biased region" description="Basic and acidic residues" evidence="7">
    <location>
        <begin position="770"/>
        <end position="792"/>
    </location>
</feature>
<dbReference type="Pfam" id="PF21082">
    <property type="entry name" value="MS_channel_3rd"/>
    <property type="match status" value="1"/>
</dbReference>
<evidence type="ECO:0000256" key="6">
    <source>
        <dbReference type="ARBA" id="ARBA00023136"/>
    </source>
</evidence>
<organism evidence="13 14">
    <name type="scientific">Paracoccus isoporae</name>
    <dbReference type="NCBI Taxonomy" id="591205"/>
    <lineage>
        <taxon>Bacteria</taxon>
        <taxon>Pseudomonadati</taxon>
        <taxon>Pseudomonadota</taxon>
        <taxon>Alphaproteobacteria</taxon>
        <taxon>Rhodobacterales</taxon>
        <taxon>Paracoccaceae</taxon>
        <taxon>Paracoccus</taxon>
    </lineage>
</organism>
<reference evidence="13 14" key="1">
    <citation type="submission" date="2016-10" db="EMBL/GenBank/DDBJ databases">
        <authorList>
            <person name="de Groot N.N."/>
        </authorList>
    </citation>
    <scope>NUCLEOTIDE SEQUENCE [LARGE SCALE GENOMIC DNA]</scope>
    <source>
        <strain evidence="13 14">DSM 22220</strain>
    </source>
</reference>
<feature type="transmembrane region" description="Helical" evidence="8">
    <location>
        <begin position="400"/>
        <end position="421"/>
    </location>
</feature>
<dbReference type="Pfam" id="PF12607">
    <property type="entry name" value="DUF3772"/>
    <property type="match status" value="1"/>
</dbReference>
<dbReference type="EMBL" id="FNAH01000021">
    <property type="protein sequence ID" value="SDE99083.1"/>
    <property type="molecule type" value="Genomic_DNA"/>
</dbReference>
<feature type="region of interest" description="Disordered" evidence="7">
    <location>
        <begin position="770"/>
        <end position="824"/>
    </location>
</feature>
<feature type="transmembrane region" description="Helical" evidence="8">
    <location>
        <begin position="268"/>
        <end position="287"/>
    </location>
</feature>
<dbReference type="Gene3D" id="1.10.287.1260">
    <property type="match status" value="1"/>
</dbReference>
<feature type="transmembrane region" description="Helical" evidence="8">
    <location>
        <begin position="313"/>
        <end position="333"/>
    </location>
</feature>
<evidence type="ECO:0000256" key="7">
    <source>
        <dbReference type="SAM" id="MobiDB-lite"/>
    </source>
</evidence>
<evidence type="ECO:0000256" key="4">
    <source>
        <dbReference type="ARBA" id="ARBA00022692"/>
    </source>
</evidence>
<dbReference type="PANTHER" id="PTHR30347">
    <property type="entry name" value="POTASSIUM CHANNEL RELATED"/>
    <property type="match status" value="1"/>
</dbReference>
<dbReference type="PROSITE" id="PS01246">
    <property type="entry name" value="UPF0003"/>
    <property type="match status" value="1"/>
</dbReference>
<feature type="signal peptide" evidence="9">
    <location>
        <begin position="1"/>
        <end position="22"/>
    </location>
</feature>
<dbReference type="SUPFAM" id="SSF82861">
    <property type="entry name" value="Mechanosensitive channel protein MscS (YggB), transmembrane region"/>
    <property type="match status" value="1"/>
</dbReference>
<sequence>MFFNVIRAALMALLLLASQVAAQETTRIDYSAWEAFASQAEAALEDPDTAPSQLDSIRDNATEWRERFEQAQQINAPRIRTIKDQIAALGPAPAEGESEAEETANRREELNAQLSELQAPGLAATEAFSRADAMVVHVDEIEREREARVLMTQTPSPLMPSSWMAAARDGAAVAAGVADEARRAWARRGQVEDPGQLLIYLVAAVALLYGRHLVDRLPSLIGARAQGDARAVIAFTVSLGQIMVPMIGIFLIAYALDSTGLFGEWLKPILLGWPLAGLVFFIGRWLIRTLFAAEPVAYATLLMPQGARSLSRLYGTGLIVVLALHVWLSNAGLPLSGFLRGDGAPPVIPYEFSAAGAGVIHFVLILAGGFFLFQFANILRRMTKFHGSDTPPYRATILSFVGRLMRLLVIATLAATMLGYVNGANAVFWPAVKSLGLIGLLILLQDFCADLYSLMRRSREGARDSLIPILIGLILIICSLPLFALIWGASLSDLGEAWTQISHGVALGGIRLSPGAVLTFLLVFVVGYMVTKWLQGALRSTILPRTSLDQGAQTAAVSGLGYIGVFLAAMFAITSAGIDLSSLAIVAGALSVGIGFGLQNIVSNFVSGIILLIERPISVGDWVEAGGQQGFVQDVSVRSTRIKTFDQTDVIVPNSDLISLPVTNWTRGNARGRIIIQVGVAYGTDTRKVERILMEIAEDQPTVLFDPAPAVLFMGFGADSLDFEIRAILSDITGGLGVSSEIRHQIAARFAEEGIEIPFAQRDVWLRNPETLRSDSAREDGGAAGDGARDIPDDPPEEPSLPPPDPRTIAEFPSDGDGSGDGDY</sequence>
<feature type="domain" description="Mechanosensitive ion channel MscS" evidence="10">
    <location>
        <begin position="600"/>
        <end position="667"/>
    </location>
</feature>
<feature type="transmembrane region" description="Helical" evidence="8">
    <location>
        <begin position="555"/>
        <end position="578"/>
    </location>
</feature>
<accession>A0A1G7HFJ8</accession>
<feature type="transmembrane region" description="Helical" evidence="8">
    <location>
        <begin position="353"/>
        <end position="379"/>
    </location>
</feature>
<feature type="domain" description="DUF3772" evidence="11">
    <location>
        <begin position="123"/>
        <end position="182"/>
    </location>
</feature>
<dbReference type="InterPro" id="IPR022249">
    <property type="entry name" value="DUF3772"/>
</dbReference>
<dbReference type="InterPro" id="IPR011014">
    <property type="entry name" value="MscS_channel_TM-2"/>
</dbReference>
<keyword evidence="5 8" id="KW-1133">Transmembrane helix</keyword>
<evidence type="ECO:0000256" key="1">
    <source>
        <dbReference type="ARBA" id="ARBA00004651"/>
    </source>
</evidence>
<dbReference type="Pfam" id="PF00924">
    <property type="entry name" value="MS_channel_2nd"/>
    <property type="match status" value="1"/>
</dbReference>
<dbReference type="InterPro" id="IPR010920">
    <property type="entry name" value="LSM_dom_sf"/>
</dbReference>
<feature type="transmembrane region" description="Helical" evidence="8">
    <location>
        <begin position="584"/>
        <end position="613"/>
    </location>
</feature>
<feature type="chain" id="PRO_5011551712" evidence="9">
    <location>
        <begin position="23"/>
        <end position="824"/>
    </location>
</feature>
<evidence type="ECO:0000259" key="12">
    <source>
        <dbReference type="Pfam" id="PF21082"/>
    </source>
</evidence>
<dbReference type="InterPro" id="IPR006685">
    <property type="entry name" value="MscS_channel_2nd"/>
</dbReference>
<evidence type="ECO:0000259" key="11">
    <source>
        <dbReference type="Pfam" id="PF12607"/>
    </source>
</evidence>
<keyword evidence="4 8" id="KW-0812">Transmembrane</keyword>
<dbReference type="PANTHER" id="PTHR30347:SF1">
    <property type="entry name" value="MECHANOSENSITIVE CHANNEL MSCK"/>
    <property type="match status" value="1"/>
</dbReference>
<gene>
    <name evidence="13" type="ORF">SAMN05421538_1215</name>
</gene>
<evidence type="ECO:0000256" key="3">
    <source>
        <dbReference type="ARBA" id="ARBA00022475"/>
    </source>
</evidence>
<dbReference type="SUPFAM" id="SSF82689">
    <property type="entry name" value="Mechanosensitive channel protein MscS (YggB), C-terminal domain"/>
    <property type="match status" value="1"/>
</dbReference>
<evidence type="ECO:0000256" key="5">
    <source>
        <dbReference type="ARBA" id="ARBA00022989"/>
    </source>
</evidence>
<dbReference type="OrthoDB" id="9799209at2"/>